<reference evidence="1" key="2">
    <citation type="journal article" date="2015" name="Data Brief">
        <title>Shoot transcriptome of the giant reed, Arundo donax.</title>
        <authorList>
            <person name="Barrero R.A."/>
            <person name="Guerrero F.D."/>
            <person name="Moolhuijzen P."/>
            <person name="Goolsby J.A."/>
            <person name="Tidwell J."/>
            <person name="Bellgard S.E."/>
            <person name="Bellgard M.I."/>
        </authorList>
    </citation>
    <scope>NUCLEOTIDE SEQUENCE</scope>
    <source>
        <tissue evidence="1">Shoot tissue taken approximately 20 cm above the soil surface</tissue>
    </source>
</reference>
<dbReference type="AlphaFoldDB" id="A0A0A9FID6"/>
<organism evidence="1">
    <name type="scientific">Arundo donax</name>
    <name type="common">Giant reed</name>
    <name type="synonym">Donax arundinaceus</name>
    <dbReference type="NCBI Taxonomy" id="35708"/>
    <lineage>
        <taxon>Eukaryota</taxon>
        <taxon>Viridiplantae</taxon>
        <taxon>Streptophyta</taxon>
        <taxon>Embryophyta</taxon>
        <taxon>Tracheophyta</taxon>
        <taxon>Spermatophyta</taxon>
        <taxon>Magnoliopsida</taxon>
        <taxon>Liliopsida</taxon>
        <taxon>Poales</taxon>
        <taxon>Poaceae</taxon>
        <taxon>PACMAD clade</taxon>
        <taxon>Arundinoideae</taxon>
        <taxon>Arundineae</taxon>
        <taxon>Arundo</taxon>
    </lineage>
</organism>
<evidence type="ECO:0000313" key="1">
    <source>
        <dbReference type="EMBL" id="JAE12077.1"/>
    </source>
</evidence>
<proteinExistence type="predicted"/>
<accession>A0A0A9FID6</accession>
<sequence length="16" mass="1821">MLVVDCQQENFCAAHI</sequence>
<protein>
    <submittedName>
        <fullName evidence="1">Uncharacterized protein</fullName>
    </submittedName>
</protein>
<dbReference type="EMBL" id="GBRH01185819">
    <property type="protein sequence ID" value="JAE12077.1"/>
    <property type="molecule type" value="Transcribed_RNA"/>
</dbReference>
<reference evidence="1" key="1">
    <citation type="submission" date="2014-09" db="EMBL/GenBank/DDBJ databases">
        <authorList>
            <person name="Magalhaes I.L.F."/>
            <person name="Oliveira U."/>
            <person name="Santos F.R."/>
            <person name="Vidigal T.H.D.A."/>
            <person name="Brescovit A.D."/>
            <person name="Santos A.J."/>
        </authorList>
    </citation>
    <scope>NUCLEOTIDE SEQUENCE</scope>
    <source>
        <tissue evidence="1">Shoot tissue taken approximately 20 cm above the soil surface</tissue>
    </source>
</reference>
<name>A0A0A9FID6_ARUDO</name>